<accession>A0A0N7M985</accession>
<evidence type="ECO:0000256" key="8">
    <source>
        <dbReference type="SAM" id="Phobius"/>
    </source>
</evidence>
<dbReference type="PANTHER" id="PTHR47529">
    <property type="entry name" value="PEPTIDYL-PROLYL CIS-TRANS ISOMERASE D"/>
    <property type="match status" value="1"/>
</dbReference>
<evidence type="ECO:0000256" key="7">
    <source>
        <dbReference type="ARBA" id="ARBA00038408"/>
    </source>
</evidence>
<evidence type="ECO:0000313" key="10">
    <source>
        <dbReference type="EMBL" id="CUJ95887.1"/>
    </source>
</evidence>
<dbReference type="Pfam" id="PF13145">
    <property type="entry name" value="Rotamase_2"/>
    <property type="match status" value="1"/>
</dbReference>
<keyword evidence="10" id="KW-0413">Isomerase</keyword>
<sequence length="614" mass="66852">MSKGKTSSILVWILMAMLIVGLGGFGALNLSGTVTTLGTVGDEEVTLNEYALELQREIGVIEAQAGQAISFADARAGGLDQAVLANLIAQHAMDAENRRMGLSLGDENLAQELFSIPEFQNADGSFNRDAYSYAMEQARLSEAEFEESVRDETARRWLQAGLITGVAMPETYANTLLNYVGEERDVTIARLDADMLVVPTPAADDVTLRAFYDANLDNYMHPATRNISYAWLTPDMLIDTVEIDETTLRETYEARSGEYNRAERRLVERLGFATEEDAQLALDRMNRGEASFETIVDERGLQLADVDMGDVSQNELGGAAGEAVFVAPSGSIVGPVNSDLGAALFRINGILPAQSTTFEDALPVLREELAAERARRIIDTQIGDIDDLLAAGATVEELAKETEMEFGTLGWHANALEPIAGYEAFRAVAAQVKTSDFPQVEQLEDGGIFALRLDDETDATPKPFEEVRPQVLTDWTNSETVRRLQEMADGLVTQLEGTAAFDAFGLEARSEAGILRDGFVAEVPANFVSQIFGLEAGKVIAIQAQDHVILARLDAVRAPDLTNPNTQQMRQLVLQQASEALALDVYQAYAADLQNVYPVTVNQQALNAVHAQFQ</sequence>
<organism evidence="10 11">
    <name type="scientific">Shimia thalassica</name>
    <dbReference type="NCBI Taxonomy" id="1715693"/>
    <lineage>
        <taxon>Bacteria</taxon>
        <taxon>Pseudomonadati</taxon>
        <taxon>Pseudomonadota</taxon>
        <taxon>Alphaproteobacteria</taxon>
        <taxon>Rhodobacterales</taxon>
        <taxon>Roseobacteraceae</taxon>
    </lineage>
</organism>
<evidence type="ECO:0000313" key="11">
    <source>
        <dbReference type="Proteomes" id="UP000051870"/>
    </source>
</evidence>
<dbReference type="AlphaFoldDB" id="A0A0N7M985"/>
<protein>
    <submittedName>
        <fullName evidence="10">Peptidyl-prolyl cis-trans isomerase D</fullName>
        <ecNumber evidence="10">5.2.1.8</ecNumber>
    </submittedName>
</protein>
<evidence type="ECO:0000256" key="4">
    <source>
        <dbReference type="ARBA" id="ARBA00022989"/>
    </source>
</evidence>
<dbReference type="RefSeq" id="WP_058310997.1">
    <property type="nucleotide sequence ID" value="NZ_CYTW01000001.1"/>
</dbReference>
<dbReference type="EMBL" id="CYTW01000001">
    <property type="protein sequence ID" value="CUJ95887.1"/>
    <property type="molecule type" value="Genomic_DNA"/>
</dbReference>
<keyword evidence="3 8" id="KW-0812">Transmembrane</keyword>
<gene>
    <name evidence="10" type="primary">ppiD</name>
    <name evidence="10" type="ORF">PH7735_01926</name>
</gene>
<dbReference type="EC" id="5.2.1.8" evidence="10"/>
<keyword evidence="2" id="KW-1003">Cell membrane</keyword>
<evidence type="ECO:0000256" key="3">
    <source>
        <dbReference type="ARBA" id="ARBA00022692"/>
    </source>
</evidence>
<comment type="similarity">
    <text evidence="7">Belongs to the PpiD chaperone family.</text>
</comment>
<dbReference type="Proteomes" id="UP000051870">
    <property type="component" value="Unassembled WGS sequence"/>
</dbReference>
<dbReference type="SUPFAM" id="SSF109998">
    <property type="entry name" value="Triger factor/SurA peptide-binding domain-like"/>
    <property type="match status" value="1"/>
</dbReference>
<evidence type="ECO:0000256" key="1">
    <source>
        <dbReference type="ARBA" id="ARBA00004401"/>
    </source>
</evidence>
<feature type="transmembrane region" description="Helical" evidence="8">
    <location>
        <begin position="9"/>
        <end position="28"/>
    </location>
</feature>
<feature type="domain" description="PpiC" evidence="9">
    <location>
        <begin position="243"/>
        <end position="361"/>
    </location>
</feature>
<dbReference type="Pfam" id="PF13624">
    <property type="entry name" value="SurA_N_3"/>
    <property type="match status" value="1"/>
</dbReference>
<dbReference type="InterPro" id="IPR052029">
    <property type="entry name" value="PpiD_chaperone"/>
</dbReference>
<keyword evidence="4 8" id="KW-1133">Transmembrane helix</keyword>
<reference evidence="11" key="1">
    <citation type="submission" date="2015-09" db="EMBL/GenBank/DDBJ databases">
        <authorList>
            <person name="Rodrigo-Torres Lidia"/>
            <person name="Arahal R.David."/>
        </authorList>
    </citation>
    <scope>NUCLEOTIDE SEQUENCE [LARGE SCALE GENOMIC DNA]</scope>
    <source>
        <strain evidence="11">CECT 7735</strain>
    </source>
</reference>
<evidence type="ECO:0000256" key="6">
    <source>
        <dbReference type="ARBA" id="ARBA00023186"/>
    </source>
</evidence>
<dbReference type="GO" id="GO:0005886">
    <property type="term" value="C:plasma membrane"/>
    <property type="evidence" value="ECO:0007669"/>
    <property type="project" value="UniProtKB-SubCell"/>
</dbReference>
<dbReference type="InterPro" id="IPR000297">
    <property type="entry name" value="PPIase_PpiC"/>
</dbReference>
<evidence type="ECO:0000256" key="2">
    <source>
        <dbReference type="ARBA" id="ARBA00022475"/>
    </source>
</evidence>
<dbReference type="PANTHER" id="PTHR47529:SF1">
    <property type="entry name" value="PERIPLASMIC CHAPERONE PPID"/>
    <property type="match status" value="1"/>
</dbReference>
<dbReference type="Gene3D" id="1.10.4030.10">
    <property type="entry name" value="Porin chaperone SurA, peptide-binding domain"/>
    <property type="match status" value="1"/>
</dbReference>
<keyword evidence="11" id="KW-1185">Reference proteome</keyword>
<dbReference type="SUPFAM" id="SSF54534">
    <property type="entry name" value="FKBP-like"/>
    <property type="match status" value="1"/>
</dbReference>
<keyword evidence="6" id="KW-0143">Chaperone</keyword>
<keyword evidence="5 8" id="KW-0472">Membrane</keyword>
<proteinExistence type="inferred from homology"/>
<dbReference type="STRING" id="1715693.PH7735_01926"/>
<dbReference type="GO" id="GO:0003755">
    <property type="term" value="F:peptidyl-prolyl cis-trans isomerase activity"/>
    <property type="evidence" value="ECO:0007669"/>
    <property type="project" value="UniProtKB-EC"/>
</dbReference>
<dbReference type="InterPro" id="IPR027304">
    <property type="entry name" value="Trigger_fact/SurA_dom_sf"/>
</dbReference>
<evidence type="ECO:0000256" key="5">
    <source>
        <dbReference type="ARBA" id="ARBA00023136"/>
    </source>
</evidence>
<name>A0A0N7M985_9RHOB</name>
<comment type="subcellular location">
    <subcellularLocation>
        <location evidence="1">Cell membrane</location>
        <topology evidence="1">Single-pass type II membrane protein</topology>
    </subcellularLocation>
</comment>
<dbReference type="GeneID" id="83880961"/>
<evidence type="ECO:0000259" key="9">
    <source>
        <dbReference type="Pfam" id="PF13145"/>
    </source>
</evidence>